<feature type="non-terminal residue" evidence="2">
    <location>
        <position position="119"/>
    </location>
</feature>
<gene>
    <name evidence="2" type="ORF">PCOR1329_LOCUS61294</name>
</gene>
<keyword evidence="3" id="KW-1185">Reference proteome</keyword>
<name>A0ABN9VY20_9DINO</name>
<dbReference type="Proteomes" id="UP001189429">
    <property type="component" value="Unassembled WGS sequence"/>
</dbReference>
<evidence type="ECO:0000256" key="1">
    <source>
        <dbReference type="SAM" id="MobiDB-lite"/>
    </source>
</evidence>
<accession>A0ABN9VY20</accession>
<organism evidence="2 3">
    <name type="scientific">Prorocentrum cordatum</name>
    <dbReference type="NCBI Taxonomy" id="2364126"/>
    <lineage>
        <taxon>Eukaryota</taxon>
        <taxon>Sar</taxon>
        <taxon>Alveolata</taxon>
        <taxon>Dinophyceae</taxon>
        <taxon>Prorocentrales</taxon>
        <taxon>Prorocentraceae</taxon>
        <taxon>Prorocentrum</taxon>
    </lineage>
</organism>
<dbReference type="EMBL" id="CAUYUJ010017708">
    <property type="protein sequence ID" value="CAK0877156.1"/>
    <property type="molecule type" value="Genomic_DNA"/>
</dbReference>
<reference evidence="2" key="1">
    <citation type="submission" date="2023-10" db="EMBL/GenBank/DDBJ databases">
        <authorList>
            <person name="Chen Y."/>
            <person name="Shah S."/>
            <person name="Dougan E. K."/>
            <person name="Thang M."/>
            <person name="Chan C."/>
        </authorList>
    </citation>
    <scope>NUCLEOTIDE SEQUENCE [LARGE SCALE GENOMIC DNA]</scope>
</reference>
<feature type="non-terminal residue" evidence="2">
    <location>
        <position position="1"/>
    </location>
</feature>
<feature type="region of interest" description="Disordered" evidence="1">
    <location>
        <begin position="1"/>
        <end position="119"/>
    </location>
</feature>
<proteinExistence type="predicted"/>
<comment type="caution">
    <text evidence="2">The sequence shown here is derived from an EMBL/GenBank/DDBJ whole genome shotgun (WGS) entry which is preliminary data.</text>
</comment>
<evidence type="ECO:0000313" key="2">
    <source>
        <dbReference type="EMBL" id="CAK0877156.1"/>
    </source>
</evidence>
<feature type="compositionally biased region" description="Basic residues" evidence="1">
    <location>
        <begin position="16"/>
        <end position="32"/>
    </location>
</feature>
<evidence type="ECO:0000313" key="3">
    <source>
        <dbReference type="Proteomes" id="UP001189429"/>
    </source>
</evidence>
<feature type="compositionally biased region" description="Basic and acidic residues" evidence="1">
    <location>
        <begin position="45"/>
        <end position="56"/>
    </location>
</feature>
<sequence length="119" mass="12712">ARPDRTGEAGHPGAPGRRHSRAHPQASRRIRRLLHDQDPVGAPERTADTLRGHDRGACGPGLAGGDVRPPRRIPEAIVQVLGDPPGAGGHGSLHNGRRRAHPRPGRPYPSTRLLHEGHA</sequence>
<protein>
    <submittedName>
        <fullName evidence="2">Uncharacterized protein</fullName>
    </submittedName>
</protein>
<feature type="compositionally biased region" description="Basic residues" evidence="1">
    <location>
        <begin position="95"/>
        <end position="104"/>
    </location>
</feature>